<dbReference type="SUPFAM" id="SSF56801">
    <property type="entry name" value="Acetyl-CoA synthetase-like"/>
    <property type="match status" value="1"/>
</dbReference>
<reference evidence="9" key="1">
    <citation type="journal article" date="2019" name="Int. J. Syst. Evol. Microbiol.">
        <title>The Global Catalogue of Microorganisms (GCM) 10K type strain sequencing project: providing services to taxonomists for standard genome sequencing and annotation.</title>
        <authorList>
            <consortium name="The Broad Institute Genomics Platform"/>
            <consortium name="The Broad Institute Genome Sequencing Center for Infectious Disease"/>
            <person name="Wu L."/>
            <person name="Ma J."/>
        </authorList>
    </citation>
    <scope>NUCLEOTIDE SEQUENCE [LARGE SCALE GENOMIC DNA]</scope>
    <source>
        <strain evidence="9">CGMCC 4.7645</strain>
    </source>
</reference>
<dbReference type="Pfam" id="PF00501">
    <property type="entry name" value="AMP-binding"/>
    <property type="match status" value="1"/>
</dbReference>
<evidence type="ECO:0000256" key="1">
    <source>
        <dbReference type="ARBA" id="ARBA00006432"/>
    </source>
</evidence>
<comment type="caution">
    <text evidence="8">The sequence shown here is derived from an EMBL/GenBank/DDBJ whole genome shotgun (WGS) entry which is preliminary data.</text>
</comment>
<proteinExistence type="inferred from homology"/>
<dbReference type="PANTHER" id="PTHR43605:SF10">
    <property type="entry name" value="ACYL-COA SYNTHETASE MEDIUM CHAIN FAMILY MEMBER 3"/>
    <property type="match status" value="1"/>
</dbReference>
<evidence type="ECO:0000313" key="8">
    <source>
        <dbReference type="EMBL" id="MFD2416421.1"/>
    </source>
</evidence>
<accession>A0ABW5FUP8</accession>
<feature type="domain" description="AMP-dependent synthetase/ligase" evidence="6">
    <location>
        <begin position="32"/>
        <end position="350"/>
    </location>
</feature>
<feature type="domain" description="AMP-binding enzyme C-terminal" evidence="7">
    <location>
        <begin position="421"/>
        <end position="498"/>
    </location>
</feature>
<keyword evidence="3" id="KW-0547">Nucleotide-binding</keyword>
<keyword evidence="5" id="KW-0812">Transmembrane</keyword>
<keyword evidence="4" id="KW-0067">ATP-binding</keyword>
<dbReference type="Gene3D" id="3.30.300.30">
    <property type="match status" value="1"/>
</dbReference>
<evidence type="ECO:0000256" key="3">
    <source>
        <dbReference type="ARBA" id="ARBA00022741"/>
    </source>
</evidence>
<dbReference type="InterPro" id="IPR042099">
    <property type="entry name" value="ANL_N_sf"/>
</dbReference>
<protein>
    <submittedName>
        <fullName evidence="8">AMP-binding protein</fullName>
    </submittedName>
</protein>
<dbReference type="InterPro" id="IPR045851">
    <property type="entry name" value="AMP-bd_C_sf"/>
</dbReference>
<comment type="similarity">
    <text evidence="1">Belongs to the ATP-dependent AMP-binding enzyme family.</text>
</comment>
<feature type="transmembrane region" description="Helical" evidence="5">
    <location>
        <begin position="86"/>
        <end position="112"/>
    </location>
</feature>
<evidence type="ECO:0000256" key="4">
    <source>
        <dbReference type="ARBA" id="ARBA00022840"/>
    </source>
</evidence>
<dbReference type="InterPro" id="IPR000873">
    <property type="entry name" value="AMP-dep_synth/lig_dom"/>
</dbReference>
<gene>
    <name evidence="8" type="ORF">ACFSXZ_08765</name>
</gene>
<organism evidence="8 9">
    <name type="scientific">Amycolatopsis pigmentata</name>
    <dbReference type="NCBI Taxonomy" id="450801"/>
    <lineage>
        <taxon>Bacteria</taxon>
        <taxon>Bacillati</taxon>
        <taxon>Actinomycetota</taxon>
        <taxon>Actinomycetes</taxon>
        <taxon>Pseudonocardiales</taxon>
        <taxon>Pseudonocardiaceae</taxon>
        <taxon>Amycolatopsis</taxon>
    </lineage>
</organism>
<evidence type="ECO:0000259" key="7">
    <source>
        <dbReference type="Pfam" id="PF13193"/>
    </source>
</evidence>
<dbReference type="EMBL" id="JBHUKR010000006">
    <property type="protein sequence ID" value="MFD2416421.1"/>
    <property type="molecule type" value="Genomic_DNA"/>
</dbReference>
<keyword evidence="5" id="KW-0472">Membrane</keyword>
<sequence>MTRIDQTTAQWLTRYGADDADVAGLLCDDHDPAAVAFTFVAPDLTTTALTYGELADRSRRLAGGLAALGVRRGDRVPVLMGKRPELIVTLLAIWRLGAVHVPLFTAFAIGAVRMRVESSGAKLVVTEPAQRSKVDPIAGITVLETGSGFDALLSGEPVAESVRVGGDGTFVQLYTSGTTGSPKGVPVPVRALASFHCYLHYGLDVGPEDVYWNAADPGWAYGLYYAVIAPLAAGRTSLLFEGGFAPETTAEIVRRFGVTNFAGAPTMYRAMSHAGVSGLSLRRASAAGEPLSPDVVAWGRTALGTPVRDHYGQTELGMVIGNQWHPDVLEEIKDGSMGRPLPGFTIGIADGQIAVATDSPLLWFTGYDRAPEKTTERFTPDGRWYLTADTGRVDDDGHFFFTARDDDVILAAGYRIGPFDVESVLITHPAVAEVAVVGRPDPEGIRGEVVEAFVVADGGGNDELARELQDLVRDTYSKHAYPRTVHFVDALPKTPSGKIQRYLLRQR</sequence>
<keyword evidence="5" id="KW-1133">Transmembrane helix</keyword>
<keyword evidence="2" id="KW-0436">Ligase</keyword>
<evidence type="ECO:0000256" key="2">
    <source>
        <dbReference type="ARBA" id="ARBA00022598"/>
    </source>
</evidence>
<dbReference type="RefSeq" id="WP_378263191.1">
    <property type="nucleotide sequence ID" value="NZ_JBHUKR010000006.1"/>
</dbReference>
<dbReference type="Pfam" id="PF13193">
    <property type="entry name" value="AMP-binding_C"/>
    <property type="match status" value="1"/>
</dbReference>
<name>A0ABW5FUP8_9PSEU</name>
<dbReference type="InterPro" id="IPR051087">
    <property type="entry name" value="Mitochondrial_ACSM"/>
</dbReference>
<keyword evidence="9" id="KW-1185">Reference proteome</keyword>
<evidence type="ECO:0000259" key="6">
    <source>
        <dbReference type="Pfam" id="PF00501"/>
    </source>
</evidence>
<dbReference type="PANTHER" id="PTHR43605">
    <property type="entry name" value="ACYL-COENZYME A SYNTHETASE"/>
    <property type="match status" value="1"/>
</dbReference>
<dbReference type="Gene3D" id="3.40.50.12780">
    <property type="entry name" value="N-terminal domain of ligase-like"/>
    <property type="match status" value="1"/>
</dbReference>
<dbReference type="Proteomes" id="UP001597417">
    <property type="component" value="Unassembled WGS sequence"/>
</dbReference>
<evidence type="ECO:0000256" key="5">
    <source>
        <dbReference type="SAM" id="Phobius"/>
    </source>
</evidence>
<evidence type="ECO:0000313" key="9">
    <source>
        <dbReference type="Proteomes" id="UP001597417"/>
    </source>
</evidence>
<dbReference type="InterPro" id="IPR025110">
    <property type="entry name" value="AMP-bd_C"/>
</dbReference>